<keyword evidence="1" id="KW-0472">Membrane</keyword>
<dbReference type="AlphaFoldDB" id="A0AB38TC44"/>
<dbReference type="EMBL" id="CP088147">
    <property type="protein sequence ID" value="UTU51872.1"/>
    <property type="molecule type" value="Genomic_DNA"/>
</dbReference>
<proteinExistence type="predicted"/>
<dbReference type="Pfam" id="PF04964">
    <property type="entry name" value="Flp_Fap"/>
    <property type="match status" value="1"/>
</dbReference>
<name>A0AB38TC44_9HYPH</name>
<evidence type="ECO:0000313" key="2">
    <source>
        <dbReference type="EMBL" id="UTU51872.1"/>
    </source>
</evidence>
<keyword evidence="1" id="KW-1133">Transmembrane helix</keyword>
<keyword evidence="1" id="KW-0812">Transmembrane</keyword>
<dbReference type="InterPro" id="IPR007047">
    <property type="entry name" value="Flp_Fap"/>
</dbReference>
<accession>A0AB38TC44</accession>
<organism evidence="2 3">
    <name type="scientific">Mesorhizobium ciceri</name>
    <dbReference type="NCBI Taxonomy" id="39645"/>
    <lineage>
        <taxon>Bacteria</taxon>
        <taxon>Pseudomonadati</taxon>
        <taxon>Pseudomonadota</taxon>
        <taxon>Alphaproteobacteria</taxon>
        <taxon>Hyphomicrobiales</taxon>
        <taxon>Phyllobacteriaceae</taxon>
        <taxon>Mesorhizobium</taxon>
    </lineage>
</organism>
<keyword evidence="3" id="KW-1185">Reference proteome</keyword>
<protein>
    <submittedName>
        <fullName evidence="2">Flp family type IVb pilin</fullName>
    </submittedName>
</protein>
<dbReference type="Proteomes" id="UP001060070">
    <property type="component" value="Chromosome"/>
</dbReference>
<evidence type="ECO:0000256" key="1">
    <source>
        <dbReference type="SAM" id="Phobius"/>
    </source>
</evidence>
<feature type="transmembrane region" description="Helical" evidence="1">
    <location>
        <begin position="20"/>
        <end position="42"/>
    </location>
</feature>
<reference evidence="2 3" key="1">
    <citation type="journal article" date="2022" name="Microbiol. Resour. Announc.">
        <title>Complete Genome Sequence of Mesorhizobium ciceri Strain R30, a Rhizobium Used as a Commercial Inoculant for Chickpea in Argentina.</title>
        <authorList>
            <person name="Foresto E."/>
            <person name="Revale S."/>
            <person name="Primo E."/>
            <person name="Nievas F."/>
            <person name="Carezzano E."/>
            <person name="Puente M."/>
            <person name="Alzari P."/>
            <person name="Mart M."/>
            <person name="Ben-Assaya M."/>
            <person name="Mornico D."/>
            <person name="Santoro M."/>
            <person name="Mart F."/>
            <person name="Giordano W."/>
            <person name="Bogino P."/>
        </authorList>
    </citation>
    <scope>NUCLEOTIDE SEQUENCE [LARGE SCALE GENOMIC DNA]</scope>
    <source>
        <strain evidence="2 3">R30</strain>
    </source>
</reference>
<dbReference type="RefSeq" id="WP_024503191.1">
    <property type="nucleotide sequence ID" value="NZ_CP088147.1"/>
</dbReference>
<gene>
    <name evidence="2" type="ORF">LRP29_31220</name>
</gene>
<sequence>MSNLIARFVKDESGATAIEYGLIAALIALAIITGAGTLGNALNGKFTNIASTLNSAPSGS</sequence>
<evidence type="ECO:0000313" key="3">
    <source>
        <dbReference type="Proteomes" id="UP001060070"/>
    </source>
</evidence>